<dbReference type="KEGG" id="tsph:KIH39_07560"/>
<evidence type="ECO:0000256" key="2">
    <source>
        <dbReference type="ARBA" id="ARBA00023015"/>
    </source>
</evidence>
<dbReference type="AlphaFoldDB" id="A0A8E6EUI6"/>
<dbReference type="PANTHER" id="PTHR43133">
    <property type="entry name" value="RNA POLYMERASE ECF-TYPE SIGMA FACTO"/>
    <property type="match status" value="1"/>
</dbReference>
<sequence length="169" mass="19431">MTDRALPNWDRIVERHAKSVFRVSLRILGSIQDAEDVSQEVFTEAFRRNKAGPVQSWAGLLVRMATLRSIDRLRRQRVTVELREGDSRVTIEPFEEVAAAELGTWLRKAIAQLPDQQAAIFALFYFEQQSRDEISTTLEITPEAVSTALYKARQRLRTQLNLFNQGELK</sequence>
<evidence type="ECO:0000313" key="9">
    <source>
        <dbReference type="Proteomes" id="UP000676194"/>
    </source>
</evidence>
<gene>
    <name evidence="8" type="ORF">KIH39_07560</name>
</gene>
<protein>
    <submittedName>
        <fullName evidence="8">Sigma-70 family RNA polymerase sigma factor</fullName>
    </submittedName>
</protein>
<dbReference type="EMBL" id="CP074694">
    <property type="protein sequence ID" value="QVL33754.1"/>
    <property type="molecule type" value="Genomic_DNA"/>
</dbReference>
<proteinExistence type="inferred from homology"/>
<dbReference type="Pfam" id="PF04542">
    <property type="entry name" value="Sigma70_r2"/>
    <property type="match status" value="1"/>
</dbReference>
<dbReference type="SUPFAM" id="SSF88659">
    <property type="entry name" value="Sigma3 and sigma4 domains of RNA polymerase sigma factors"/>
    <property type="match status" value="1"/>
</dbReference>
<dbReference type="CDD" id="cd06171">
    <property type="entry name" value="Sigma70_r4"/>
    <property type="match status" value="1"/>
</dbReference>
<reference evidence="8" key="1">
    <citation type="submission" date="2021-05" db="EMBL/GenBank/DDBJ databases">
        <title>Complete genome sequence of the cellulolytic planctomycete Telmatocola sphagniphila SP2T and characterization of the first cellulase from planctomycetes.</title>
        <authorList>
            <person name="Rakitin A.L."/>
            <person name="Beletsky A.V."/>
            <person name="Naumoff D.G."/>
            <person name="Kulichevskaya I.S."/>
            <person name="Mardanov A.V."/>
            <person name="Ravin N.V."/>
            <person name="Dedysh S.N."/>
        </authorList>
    </citation>
    <scope>NUCLEOTIDE SEQUENCE</scope>
    <source>
        <strain evidence="8">SP2T</strain>
    </source>
</reference>
<keyword evidence="9" id="KW-1185">Reference proteome</keyword>
<evidence type="ECO:0000313" key="8">
    <source>
        <dbReference type="EMBL" id="QVL33754.1"/>
    </source>
</evidence>
<dbReference type="Gene3D" id="1.10.1740.10">
    <property type="match status" value="1"/>
</dbReference>
<name>A0A8E6EUI6_9BACT</name>
<accession>A0A8E6EUI6</accession>
<dbReference type="GO" id="GO:0006352">
    <property type="term" value="P:DNA-templated transcription initiation"/>
    <property type="evidence" value="ECO:0007669"/>
    <property type="project" value="InterPro"/>
</dbReference>
<feature type="domain" description="RNA polymerase sigma factor 70 region 4 type 2" evidence="7">
    <location>
        <begin position="105"/>
        <end position="156"/>
    </location>
</feature>
<dbReference type="SUPFAM" id="SSF88946">
    <property type="entry name" value="Sigma2 domain of RNA polymerase sigma factors"/>
    <property type="match status" value="1"/>
</dbReference>
<evidence type="ECO:0000256" key="4">
    <source>
        <dbReference type="ARBA" id="ARBA00023125"/>
    </source>
</evidence>
<dbReference type="NCBIfam" id="TIGR02937">
    <property type="entry name" value="sigma70-ECF"/>
    <property type="match status" value="1"/>
</dbReference>
<dbReference type="InterPro" id="IPR013249">
    <property type="entry name" value="RNA_pol_sigma70_r4_t2"/>
</dbReference>
<dbReference type="InterPro" id="IPR039425">
    <property type="entry name" value="RNA_pol_sigma-70-like"/>
</dbReference>
<comment type="similarity">
    <text evidence="1">Belongs to the sigma-70 factor family. ECF subfamily.</text>
</comment>
<dbReference type="InterPro" id="IPR036388">
    <property type="entry name" value="WH-like_DNA-bd_sf"/>
</dbReference>
<keyword evidence="5" id="KW-0804">Transcription</keyword>
<dbReference type="PANTHER" id="PTHR43133:SF8">
    <property type="entry name" value="RNA POLYMERASE SIGMA FACTOR HI_1459-RELATED"/>
    <property type="match status" value="1"/>
</dbReference>
<keyword evidence="4" id="KW-0238">DNA-binding</keyword>
<evidence type="ECO:0000256" key="3">
    <source>
        <dbReference type="ARBA" id="ARBA00023082"/>
    </source>
</evidence>
<evidence type="ECO:0000256" key="1">
    <source>
        <dbReference type="ARBA" id="ARBA00010641"/>
    </source>
</evidence>
<dbReference type="Gene3D" id="1.10.10.10">
    <property type="entry name" value="Winged helix-like DNA-binding domain superfamily/Winged helix DNA-binding domain"/>
    <property type="match status" value="1"/>
</dbReference>
<dbReference type="InterPro" id="IPR014284">
    <property type="entry name" value="RNA_pol_sigma-70_dom"/>
</dbReference>
<evidence type="ECO:0000256" key="5">
    <source>
        <dbReference type="ARBA" id="ARBA00023163"/>
    </source>
</evidence>
<dbReference type="Pfam" id="PF08281">
    <property type="entry name" value="Sigma70_r4_2"/>
    <property type="match status" value="1"/>
</dbReference>
<dbReference type="InterPro" id="IPR013325">
    <property type="entry name" value="RNA_pol_sigma_r2"/>
</dbReference>
<organism evidence="8 9">
    <name type="scientific">Telmatocola sphagniphila</name>
    <dbReference type="NCBI Taxonomy" id="1123043"/>
    <lineage>
        <taxon>Bacteria</taxon>
        <taxon>Pseudomonadati</taxon>
        <taxon>Planctomycetota</taxon>
        <taxon>Planctomycetia</taxon>
        <taxon>Gemmatales</taxon>
        <taxon>Gemmataceae</taxon>
    </lineage>
</organism>
<dbReference type="RefSeq" id="WP_213498722.1">
    <property type="nucleotide sequence ID" value="NZ_CP074694.1"/>
</dbReference>
<keyword evidence="2" id="KW-0805">Transcription regulation</keyword>
<dbReference type="Proteomes" id="UP000676194">
    <property type="component" value="Chromosome"/>
</dbReference>
<dbReference type="InterPro" id="IPR013324">
    <property type="entry name" value="RNA_pol_sigma_r3/r4-like"/>
</dbReference>
<feature type="domain" description="RNA polymerase sigma-70 region 2" evidence="6">
    <location>
        <begin position="12"/>
        <end position="77"/>
    </location>
</feature>
<dbReference type="InterPro" id="IPR007627">
    <property type="entry name" value="RNA_pol_sigma70_r2"/>
</dbReference>
<keyword evidence="3" id="KW-0731">Sigma factor</keyword>
<dbReference type="GO" id="GO:0003677">
    <property type="term" value="F:DNA binding"/>
    <property type="evidence" value="ECO:0007669"/>
    <property type="project" value="UniProtKB-KW"/>
</dbReference>
<dbReference type="GO" id="GO:0016987">
    <property type="term" value="F:sigma factor activity"/>
    <property type="evidence" value="ECO:0007669"/>
    <property type="project" value="UniProtKB-KW"/>
</dbReference>
<evidence type="ECO:0000259" key="6">
    <source>
        <dbReference type="Pfam" id="PF04542"/>
    </source>
</evidence>
<evidence type="ECO:0000259" key="7">
    <source>
        <dbReference type="Pfam" id="PF08281"/>
    </source>
</evidence>